<evidence type="ECO:0000313" key="1">
    <source>
        <dbReference type="EMBL" id="KAF1724824.1"/>
    </source>
</evidence>
<reference evidence="1 2" key="1">
    <citation type="submission" date="2017-10" db="EMBL/GenBank/DDBJ databases">
        <title>Whole genome sequencing of members of genus Pseudoxanthomonas.</title>
        <authorList>
            <person name="Kumar S."/>
            <person name="Bansal K."/>
            <person name="Kaur A."/>
            <person name="Patil P."/>
            <person name="Sharma S."/>
            <person name="Patil P.B."/>
        </authorList>
    </citation>
    <scope>NUCLEOTIDE SEQUENCE [LARGE SCALE GENOMIC DNA]</scope>
    <source>
        <strain evidence="1 2">DSM 17109</strain>
    </source>
</reference>
<evidence type="ECO:0000313" key="2">
    <source>
        <dbReference type="Proteomes" id="UP000781710"/>
    </source>
</evidence>
<dbReference type="Proteomes" id="UP000781710">
    <property type="component" value="Unassembled WGS sequence"/>
</dbReference>
<accession>A0ABQ6ZGG9</accession>
<keyword evidence="2" id="KW-1185">Reference proteome</keyword>
<protein>
    <submittedName>
        <fullName evidence="1">Uncharacterized protein</fullName>
    </submittedName>
</protein>
<gene>
    <name evidence="1" type="ORF">CSC78_10965</name>
</gene>
<name>A0ABQ6ZGG9_9GAMM</name>
<dbReference type="EMBL" id="PDWW01000014">
    <property type="protein sequence ID" value="KAF1724824.1"/>
    <property type="molecule type" value="Genomic_DNA"/>
</dbReference>
<proteinExistence type="predicted"/>
<organism evidence="1 2">
    <name type="scientific">Pseudoxanthomonas japonensis</name>
    <dbReference type="NCBI Taxonomy" id="69284"/>
    <lineage>
        <taxon>Bacteria</taxon>
        <taxon>Pseudomonadati</taxon>
        <taxon>Pseudomonadota</taxon>
        <taxon>Gammaproteobacteria</taxon>
        <taxon>Lysobacterales</taxon>
        <taxon>Lysobacteraceae</taxon>
        <taxon>Pseudoxanthomonas</taxon>
    </lineage>
</organism>
<sequence length="131" mass="14806">MFSPLSDDADQTELGREWAEWLCAALPVGMQADSMDEDWGYRILFGNPLLNARVSICCGYVGDDQWSCLCEPYRSFTDKLFKRPLPVAEMRTVVLAIDALLSDNPHFTDVEWFAVDAQLQEIDHAPRAFAS</sequence>
<comment type="caution">
    <text evidence="1">The sequence shown here is derived from an EMBL/GenBank/DDBJ whole genome shotgun (WGS) entry which is preliminary data.</text>
</comment>